<dbReference type="GO" id="GO:0005524">
    <property type="term" value="F:ATP binding"/>
    <property type="evidence" value="ECO:0007669"/>
    <property type="project" value="UniProtKB-KW"/>
</dbReference>
<gene>
    <name evidence="18" type="ORF">CEG18_11750</name>
</gene>
<dbReference type="InterPro" id="IPR050980">
    <property type="entry name" value="2C_sensor_his_kinase"/>
</dbReference>
<evidence type="ECO:0000256" key="4">
    <source>
        <dbReference type="ARBA" id="ARBA00022475"/>
    </source>
</evidence>
<dbReference type="InterPro" id="IPR036097">
    <property type="entry name" value="HisK_dim/P_sf"/>
</dbReference>
<accession>A0A2D0ADL2</accession>
<evidence type="ECO:0000256" key="1">
    <source>
        <dbReference type="ARBA" id="ARBA00000085"/>
    </source>
</evidence>
<evidence type="ECO:0000256" key="8">
    <source>
        <dbReference type="ARBA" id="ARBA00022692"/>
    </source>
</evidence>
<feature type="domain" description="HAMP" evidence="17">
    <location>
        <begin position="175"/>
        <end position="227"/>
    </location>
</feature>
<evidence type="ECO:0000256" key="2">
    <source>
        <dbReference type="ARBA" id="ARBA00004429"/>
    </source>
</evidence>
<keyword evidence="6" id="KW-0597">Phosphoprotein</keyword>
<dbReference type="CDD" id="cd00082">
    <property type="entry name" value="HisKA"/>
    <property type="match status" value="1"/>
</dbReference>
<evidence type="ECO:0000256" key="9">
    <source>
        <dbReference type="ARBA" id="ARBA00022741"/>
    </source>
</evidence>
<dbReference type="EC" id="2.7.13.3" evidence="3"/>
<dbReference type="PRINTS" id="PR00344">
    <property type="entry name" value="BCTRLSENSOR"/>
</dbReference>
<sequence>MKSLLHWPRTLAARLALIFLAGLVFAYSLSFCSQFYERYQSARSMMLGNLETDVSTAVALLDRLPRDERDAWLPMVQRPNYRYRLDGGDPGEPMNMAQAPMAAMSIADVVGPRYPLRFENIPGSIPHFQVHLTLKDGSPLTIDVTPKGVPVAQWLPWVLLVQLALLLLCTWLAVRLAIRPLTQLAQAVDDLDPDAPAPELDERGPSEVAYAARAFNALQGRIGAYLKERMQLLAAISHDLQTPITRMKLRVEQMDDSPERERLWSDLEEMQHLVREGVAYARSMDGASEAAVKVNLDAFLDSLVLDYQDSGQAVELQGNSNAVLETRPHALRRVLTNLVDNALKFGGSAQVEVERDAQGVVCVRVLDDGPGIPEEELGEVMKPFYRVESSRNRSTGGTGLGLAIAQQLSQALGGTLTLSNRTSGGLCVQLELRPAS</sequence>
<feature type="domain" description="Histidine kinase" evidence="16">
    <location>
        <begin position="235"/>
        <end position="436"/>
    </location>
</feature>
<evidence type="ECO:0000256" key="10">
    <source>
        <dbReference type="ARBA" id="ARBA00022777"/>
    </source>
</evidence>
<dbReference type="SMART" id="SM00387">
    <property type="entry name" value="HATPase_c"/>
    <property type="match status" value="1"/>
</dbReference>
<proteinExistence type="predicted"/>
<dbReference type="SUPFAM" id="SSF55874">
    <property type="entry name" value="ATPase domain of HSP90 chaperone/DNA topoisomerase II/histidine kinase"/>
    <property type="match status" value="1"/>
</dbReference>
<dbReference type="InterPro" id="IPR003660">
    <property type="entry name" value="HAMP_dom"/>
</dbReference>
<dbReference type="PANTHER" id="PTHR44936">
    <property type="entry name" value="SENSOR PROTEIN CREC"/>
    <property type="match status" value="1"/>
</dbReference>
<keyword evidence="11" id="KW-0067">ATP-binding</keyword>
<dbReference type="PROSITE" id="PS50885">
    <property type="entry name" value="HAMP"/>
    <property type="match status" value="1"/>
</dbReference>
<keyword evidence="10 18" id="KW-0418">Kinase</keyword>
<comment type="subcellular location">
    <subcellularLocation>
        <location evidence="2">Cell inner membrane</location>
        <topology evidence="2">Multi-pass membrane protein</topology>
    </subcellularLocation>
</comment>
<feature type="transmembrane region" description="Helical" evidence="15">
    <location>
        <begin position="154"/>
        <end position="174"/>
    </location>
</feature>
<evidence type="ECO:0000256" key="12">
    <source>
        <dbReference type="ARBA" id="ARBA00022989"/>
    </source>
</evidence>
<dbReference type="GO" id="GO:0005886">
    <property type="term" value="C:plasma membrane"/>
    <property type="evidence" value="ECO:0007669"/>
    <property type="project" value="UniProtKB-SubCell"/>
</dbReference>
<evidence type="ECO:0000259" key="16">
    <source>
        <dbReference type="PROSITE" id="PS50109"/>
    </source>
</evidence>
<keyword evidence="9" id="KW-0547">Nucleotide-binding</keyword>
<keyword evidence="8 15" id="KW-0812">Transmembrane</keyword>
<keyword evidence="7" id="KW-0808">Transferase</keyword>
<dbReference type="Gene3D" id="3.30.565.10">
    <property type="entry name" value="Histidine kinase-like ATPase, C-terminal domain"/>
    <property type="match status" value="1"/>
</dbReference>
<protein>
    <recommendedName>
        <fullName evidence="3">histidine kinase</fullName>
        <ecNumber evidence="3">2.7.13.3</ecNumber>
    </recommendedName>
</protein>
<evidence type="ECO:0000256" key="5">
    <source>
        <dbReference type="ARBA" id="ARBA00022519"/>
    </source>
</evidence>
<reference evidence="18 19" key="1">
    <citation type="submission" date="2017-06" db="EMBL/GenBank/DDBJ databases">
        <title>Draft genome of Pseudomonas nitroreducens DF05.</title>
        <authorList>
            <person name="Iyer R."/>
        </authorList>
    </citation>
    <scope>NUCLEOTIDE SEQUENCE [LARGE SCALE GENOMIC DNA]</scope>
    <source>
        <strain evidence="18 19">DF05</strain>
    </source>
</reference>
<dbReference type="AlphaFoldDB" id="A0A2D0ADL2"/>
<evidence type="ECO:0000259" key="17">
    <source>
        <dbReference type="PROSITE" id="PS50885"/>
    </source>
</evidence>
<dbReference type="PROSITE" id="PS50109">
    <property type="entry name" value="HIS_KIN"/>
    <property type="match status" value="1"/>
</dbReference>
<evidence type="ECO:0000313" key="18">
    <source>
        <dbReference type="EMBL" id="OWP50226.1"/>
    </source>
</evidence>
<name>A0A2D0ADL2_PSENT</name>
<dbReference type="Pfam" id="PF02518">
    <property type="entry name" value="HATPase_c"/>
    <property type="match status" value="1"/>
</dbReference>
<organism evidence="18 19">
    <name type="scientific">Pseudomonas nitroreducens</name>
    <dbReference type="NCBI Taxonomy" id="46680"/>
    <lineage>
        <taxon>Bacteria</taxon>
        <taxon>Pseudomonadati</taxon>
        <taxon>Pseudomonadota</taxon>
        <taxon>Gammaproteobacteria</taxon>
        <taxon>Pseudomonadales</taxon>
        <taxon>Pseudomonadaceae</taxon>
        <taxon>Pseudomonas</taxon>
    </lineage>
</organism>
<evidence type="ECO:0000256" key="6">
    <source>
        <dbReference type="ARBA" id="ARBA00022553"/>
    </source>
</evidence>
<keyword evidence="13" id="KW-0902">Two-component regulatory system</keyword>
<keyword evidence="14 15" id="KW-0472">Membrane</keyword>
<dbReference type="InterPro" id="IPR004358">
    <property type="entry name" value="Sig_transdc_His_kin-like_C"/>
</dbReference>
<dbReference type="InterPro" id="IPR003661">
    <property type="entry name" value="HisK_dim/P_dom"/>
</dbReference>
<evidence type="ECO:0000256" key="3">
    <source>
        <dbReference type="ARBA" id="ARBA00012438"/>
    </source>
</evidence>
<dbReference type="InterPro" id="IPR036890">
    <property type="entry name" value="HATPase_C_sf"/>
</dbReference>
<dbReference type="PANTHER" id="PTHR44936:SF5">
    <property type="entry name" value="SENSOR HISTIDINE KINASE ENVZ"/>
    <property type="match status" value="1"/>
</dbReference>
<dbReference type="GO" id="GO:0000155">
    <property type="term" value="F:phosphorelay sensor kinase activity"/>
    <property type="evidence" value="ECO:0007669"/>
    <property type="project" value="InterPro"/>
</dbReference>
<dbReference type="Gene3D" id="1.10.287.130">
    <property type="match status" value="1"/>
</dbReference>
<dbReference type="EMBL" id="NJBA01000004">
    <property type="protein sequence ID" value="OWP50226.1"/>
    <property type="molecule type" value="Genomic_DNA"/>
</dbReference>
<evidence type="ECO:0000256" key="15">
    <source>
        <dbReference type="SAM" id="Phobius"/>
    </source>
</evidence>
<keyword evidence="5" id="KW-0997">Cell inner membrane</keyword>
<dbReference type="SUPFAM" id="SSF47384">
    <property type="entry name" value="Homodimeric domain of signal transducing histidine kinase"/>
    <property type="match status" value="1"/>
</dbReference>
<evidence type="ECO:0000256" key="7">
    <source>
        <dbReference type="ARBA" id="ARBA00022679"/>
    </source>
</evidence>
<dbReference type="SMART" id="SM00388">
    <property type="entry name" value="HisKA"/>
    <property type="match status" value="1"/>
</dbReference>
<evidence type="ECO:0000256" key="13">
    <source>
        <dbReference type="ARBA" id="ARBA00023012"/>
    </source>
</evidence>
<evidence type="ECO:0000313" key="19">
    <source>
        <dbReference type="Proteomes" id="UP000198145"/>
    </source>
</evidence>
<keyword evidence="4" id="KW-1003">Cell membrane</keyword>
<dbReference type="STRING" id="46680.GCA_000807755_02799"/>
<evidence type="ECO:0000256" key="11">
    <source>
        <dbReference type="ARBA" id="ARBA00022840"/>
    </source>
</evidence>
<dbReference type="eggNOG" id="COG0642">
    <property type="taxonomic scope" value="Bacteria"/>
</dbReference>
<comment type="catalytic activity">
    <reaction evidence="1">
        <text>ATP + protein L-histidine = ADP + protein N-phospho-L-histidine.</text>
        <dbReference type="EC" id="2.7.13.3"/>
    </reaction>
</comment>
<comment type="caution">
    <text evidence="18">The sequence shown here is derived from an EMBL/GenBank/DDBJ whole genome shotgun (WGS) entry which is preliminary data.</text>
</comment>
<evidence type="ECO:0000256" key="14">
    <source>
        <dbReference type="ARBA" id="ARBA00023136"/>
    </source>
</evidence>
<dbReference type="Proteomes" id="UP000198145">
    <property type="component" value="Unassembled WGS sequence"/>
</dbReference>
<keyword evidence="12 15" id="KW-1133">Transmembrane helix</keyword>
<dbReference type="InterPro" id="IPR005467">
    <property type="entry name" value="His_kinase_dom"/>
</dbReference>
<dbReference type="RefSeq" id="WP_088417655.1">
    <property type="nucleotide sequence ID" value="NZ_NJBA01000004.1"/>
</dbReference>
<dbReference type="InterPro" id="IPR003594">
    <property type="entry name" value="HATPase_dom"/>
</dbReference>